<dbReference type="KEGG" id="tvo:TVG1255890"/>
<evidence type="ECO:0000259" key="4">
    <source>
        <dbReference type="Pfam" id="PF00205"/>
    </source>
</evidence>
<dbReference type="GO" id="GO:0005948">
    <property type="term" value="C:acetolactate synthase complex"/>
    <property type="evidence" value="ECO:0007669"/>
    <property type="project" value="TreeGrafter"/>
</dbReference>
<dbReference type="GO" id="GO:0030976">
    <property type="term" value="F:thiamine pyrophosphate binding"/>
    <property type="evidence" value="ECO:0007669"/>
    <property type="project" value="InterPro"/>
</dbReference>
<dbReference type="GO" id="GO:0050660">
    <property type="term" value="F:flavin adenine dinucleotide binding"/>
    <property type="evidence" value="ECO:0007669"/>
    <property type="project" value="TreeGrafter"/>
</dbReference>
<feature type="domain" description="Thiamine pyrophosphate enzyme N-terminal TPP-binding" evidence="6">
    <location>
        <begin position="1"/>
        <end position="99"/>
    </location>
</feature>
<dbReference type="STRING" id="273116.gene:9382026"/>
<dbReference type="CDD" id="cd02002">
    <property type="entry name" value="TPP_BFDC"/>
    <property type="match status" value="1"/>
</dbReference>
<dbReference type="Gene3D" id="3.40.50.970">
    <property type="match status" value="2"/>
</dbReference>
<dbReference type="eggNOG" id="arCOG03656">
    <property type="taxonomic scope" value="Archaea"/>
</dbReference>
<evidence type="ECO:0000313" key="7">
    <source>
        <dbReference type="EMBL" id="BAB60363.1"/>
    </source>
</evidence>
<evidence type="ECO:0000259" key="6">
    <source>
        <dbReference type="Pfam" id="PF02776"/>
    </source>
</evidence>
<evidence type="ECO:0000259" key="5">
    <source>
        <dbReference type="Pfam" id="PF02775"/>
    </source>
</evidence>
<dbReference type="InterPro" id="IPR012001">
    <property type="entry name" value="Thiamin_PyroP_enz_TPP-bd_dom"/>
</dbReference>
<dbReference type="RefSeq" id="WP_010917455.1">
    <property type="nucleotide sequence ID" value="NC_002689.2"/>
</dbReference>
<dbReference type="GO" id="GO:0003984">
    <property type="term" value="F:acetolactate synthase activity"/>
    <property type="evidence" value="ECO:0007669"/>
    <property type="project" value="TreeGrafter"/>
</dbReference>
<dbReference type="GeneID" id="1441337"/>
<dbReference type="GO" id="GO:0009099">
    <property type="term" value="P:L-valine biosynthetic process"/>
    <property type="evidence" value="ECO:0007669"/>
    <property type="project" value="TreeGrafter"/>
</dbReference>
<dbReference type="PaxDb" id="273116-14325459"/>
<dbReference type="PhylomeDB" id="Q979E0"/>
<feature type="domain" description="Thiamine pyrophosphate enzyme central" evidence="4">
    <location>
        <begin position="183"/>
        <end position="302"/>
    </location>
</feature>
<dbReference type="EMBL" id="BA000011">
    <property type="protein sequence ID" value="BAB60363.1"/>
    <property type="molecule type" value="Genomic_DNA"/>
</dbReference>
<dbReference type="InterPro" id="IPR012000">
    <property type="entry name" value="Thiamin_PyroP_enz_cen_dom"/>
</dbReference>
<evidence type="ECO:0000256" key="1">
    <source>
        <dbReference type="ARBA" id="ARBA00007812"/>
    </source>
</evidence>
<feature type="domain" description="Thiamine pyrophosphate enzyme TPP-binding" evidence="5">
    <location>
        <begin position="371"/>
        <end position="488"/>
    </location>
</feature>
<reference evidence="7 8" key="2">
    <citation type="journal article" date="2000" name="Proc. Natl. Acad. Sci. U.S.A.">
        <title>Archaeal adaptation to higher temperatures revealed by genomic sequence of Thermoplasma volcanium.</title>
        <authorList>
            <person name="Kawashima T."/>
            <person name="Amano N."/>
            <person name="Koike H."/>
            <person name="Makino S."/>
            <person name="Higuchi S."/>
            <person name="Kawashima-Ohya Y."/>
            <person name="Watanabe K."/>
            <person name="Yamazaki M."/>
            <person name="Kanehori K."/>
            <person name="Kawamoto T."/>
            <person name="Nunoshiba T."/>
            <person name="Yamamoto Y."/>
            <person name="Aramaki H."/>
            <person name="Makino K."/>
            <person name="Suzuki M."/>
        </authorList>
    </citation>
    <scope>NUCLEOTIDE SEQUENCE [LARGE SCALE GENOMIC DNA]</scope>
    <source>
        <strain evidence="8">ATCC 51530 / DSM 4299 / JCM 9571 / NBRC 15438 / GSS1</strain>
    </source>
</reference>
<proteinExistence type="inferred from homology"/>
<dbReference type="PANTHER" id="PTHR18968:SF13">
    <property type="entry name" value="ACETOLACTATE SYNTHASE CATALYTIC SUBUNIT, MITOCHONDRIAL"/>
    <property type="match status" value="1"/>
</dbReference>
<dbReference type="OrthoDB" id="6837at2157"/>
<dbReference type="PANTHER" id="PTHR18968">
    <property type="entry name" value="THIAMINE PYROPHOSPHATE ENZYMES"/>
    <property type="match status" value="1"/>
</dbReference>
<dbReference type="Pfam" id="PF02776">
    <property type="entry name" value="TPP_enzyme_N"/>
    <property type="match status" value="1"/>
</dbReference>
<keyword evidence="8" id="KW-1185">Reference proteome</keyword>
<protein>
    <submittedName>
        <fullName evidence="7">Benzoylformate decarboxylase</fullName>
    </submittedName>
</protein>
<dbReference type="GO" id="GO:0009097">
    <property type="term" value="P:isoleucine biosynthetic process"/>
    <property type="evidence" value="ECO:0007669"/>
    <property type="project" value="TreeGrafter"/>
</dbReference>
<accession>Q979E0</accession>
<keyword evidence="2 3" id="KW-0786">Thiamine pyrophosphate</keyword>
<dbReference type="SUPFAM" id="SSF52518">
    <property type="entry name" value="Thiamin diphosphate-binding fold (THDP-binding)"/>
    <property type="match status" value="2"/>
</dbReference>
<evidence type="ECO:0000256" key="2">
    <source>
        <dbReference type="ARBA" id="ARBA00023052"/>
    </source>
</evidence>
<organism evidence="7 8">
    <name type="scientific">Thermoplasma volcanium (strain ATCC 51530 / DSM 4299 / JCM 9571 / NBRC 15438 / GSS1)</name>
    <dbReference type="NCBI Taxonomy" id="273116"/>
    <lineage>
        <taxon>Archaea</taxon>
        <taxon>Methanobacteriati</taxon>
        <taxon>Thermoplasmatota</taxon>
        <taxon>Thermoplasmata</taxon>
        <taxon>Thermoplasmatales</taxon>
        <taxon>Thermoplasmataceae</taxon>
        <taxon>Thermoplasma</taxon>
    </lineage>
</organism>
<dbReference type="InterPro" id="IPR045229">
    <property type="entry name" value="TPP_enz"/>
</dbReference>
<dbReference type="GO" id="GO:0000287">
    <property type="term" value="F:magnesium ion binding"/>
    <property type="evidence" value="ECO:0007669"/>
    <property type="project" value="InterPro"/>
</dbReference>
<dbReference type="Proteomes" id="UP000001017">
    <property type="component" value="Chromosome"/>
</dbReference>
<evidence type="ECO:0000256" key="3">
    <source>
        <dbReference type="RuleBase" id="RU362132"/>
    </source>
</evidence>
<dbReference type="InterPro" id="IPR029035">
    <property type="entry name" value="DHS-like_NAD/FAD-binding_dom"/>
</dbReference>
<dbReference type="AlphaFoldDB" id="Q979E0"/>
<dbReference type="HOGENOM" id="CLU_013748_3_1_2"/>
<dbReference type="GO" id="GO:0044272">
    <property type="term" value="P:sulfur compound biosynthetic process"/>
    <property type="evidence" value="ECO:0007669"/>
    <property type="project" value="UniProtKB-ARBA"/>
</dbReference>
<gene>
    <name evidence="7" type="ORF">TVG1255890</name>
</gene>
<name>Q979E0_THEVO</name>
<dbReference type="InterPro" id="IPR029061">
    <property type="entry name" value="THDP-binding"/>
</dbReference>
<dbReference type="InterPro" id="IPR011766">
    <property type="entry name" value="TPP_enzyme_TPP-bd"/>
</dbReference>
<sequence>MKGYEIFAESLKKLGIEEVFGNPGTTEIPMLRSVNDYVLTLHDSISVGMADGKAQVTGSPTLCNLHTVPGIGNSIAFLHTAFYNRSPVIVTAGQQDYRHIFYEPILSGDLTSLVSGLVKYKYEVKQADDIYRSLKRAYQIAEAPPKGPVFLSFPMNVMDEEYNEKFDDFHKIDYEWIDKKALREIADMINGAKYPAIVFGYEIDLYDAFEEAKDFAHALGCPVYCEPLASRGCYPSDDPQYAGDLPPASALLNMKLMQHDLVLVVGGDITLYPYTPPPPLQGKTVIFVGTDNSGKIGTHYQMNPKMFLREIMGLVQRKCNFSRSPNYTVKTSITLARKKMGTAYVMSKIAKEFRDYVIVDESISASQTFRSFLVYEHNSYFTAKTGQLGWALPAGAGMSLKKGKVLAVVGDGSFMYTPQTLWTIERYNLPLKIIILNNGGYMILRSFSKSYYNEVADKDFLKPNIDAENLVKAFHIPVKVADPNLKDLQWLREGDEARVLIINMDREIPKVFL</sequence>
<comment type="similarity">
    <text evidence="1 3">Belongs to the TPP enzyme family.</text>
</comment>
<dbReference type="Gene3D" id="3.40.50.1220">
    <property type="entry name" value="TPP-binding domain"/>
    <property type="match status" value="1"/>
</dbReference>
<dbReference type="CDD" id="cd07035">
    <property type="entry name" value="TPP_PYR_POX_like"/>
    <property type="match status" value="1"/>
</dbReference>
<dbReference type="Pfam" id="PF02775">
    <property type="entry name" value="TPP_enzyme_C"/>
    <property type="match status" value="1"/>
</dbReference>
<evidence type="ECO:0000313" key="8">
    <source>
        <dbReference type="Proteomes" id="UP000001017"/>
    </source>
</evidence>
<reference evidence="7 8" key="1">
    <citation type="journal article" date="1999" name="Proc. Jpn. Acad.">
        <title>Determination of the complete genomic DNA sequence of Thermoplasma volvanium GSS1.</title>
        <authorList>
            <person name="Kawashima T."/>
            <person name="Yamamoto Y."/>
            <person name="Aramaki H."/>
            <person name="Nunoshiba T."/>
            <person name="Kawamoto T."/>
            <person name="Watanabe K."/>
            <person name="Yamazaki M."/>
            <person name="Kanehori K."/>
            <person name="Amano N."/>
            <person name="Ohya Y."/>
            <person name="Makino K."/>
            <person name="Suzuki M."/>
        </authorList>
    </citation>
    <scope>NUCLEOTIDE SEQUENCE [LARGE SCALE GENOMIC DNA]</scope>
    <source>
        <strain evidence="8">ATCC 51530 / DSM 4299 / JCM 9571 / NBRC 15438 / GSS1</strain>
    </source>
</reference>
<dbReference type="Pfam" id="PF00205">
    <property type="entry name" value="TPP_enzyme_M"/>
    <property type="match status" value="1"/>
</dbReference>
<dbReference type="SUPFAM" id="SSF52467">
    <property type="entry name" value="DHS-like NAD/FAD-binding domain"/>
    <property type="match status" value="1"/>
</dbReference>